<keyword evidence="3" id="KW-1003">Cell membrane</keyword>
<dbReference type="AlphaFoldDB" id="W4QJ72"/>
<name>W4QJ72_9BACI</name>
<evidence type="ECO:0000256" key="3">
    <source>
        <dbReference type="ARBA" id="ARBA00022475"/>
    </source>
</evidence>
<gene>
    <name evidence="8" type="ORF">JCM9152_2850</name>
</gene>
<evidence type="ECO:0000313" key="8">
    <source>
        <dbReference type="EMBL" id="GAE31384.1"/>
    </source>
</evidence>
<keyword evidence="2" id="KW-0813">Transport</keyword>
<evidence type="ECO:0000256" key="2">
    <source>
        <dbReference type="ARBA" id="ARBA00022448"/>
    </source>
</evidence>
<evidence type="ECO:0000313" key="9">
    <source>
        <dbReference type="Proteomes" id="UP000018895"/>
    </source>
</evidence>
<comment type="caution">
    <text evidence="8">The sequence shown here is derived from an EMBL/GenBank/DDBJ whole genome shotgun (WGS) entry which is preliminary data.</text>
</comment>
<dbReference type="Gene3D" id="1.10.3720.10">
    <property type="entry name" value="MetI-like"/>
    <property type="match status" value="1"/>
</dbReference>
<accession>W4QJ72</accession>
<feature type="transmembrane region" description="Helical" evidence="7">
    <location>
        <begin position="105"/>
        <end position="124"/>
    </location>
</feature>
<dbReference type="SUPFAM" id="SSF161098">
    <property type="entry name" value="MetI-like"/>
    <property type="match status" value="1"/>
</dbReference>
<feature type="transmembrane region" description="Helical" evidence="7">
    <location>
        <begin position="71"/>
        <end position="93"/>
    </location>
</feature>
<comment type="subcellular location">
    <subcellularLocation>
        <location evidence="1">Cell membrane</location>
        <topology evidence="1">Multi-pass membrane protein</topology>
    </subcellularLocation>
</comment>
<dbReference type="PANTHER" id="PTHR30193">
    <property type="entry name" value="ABC TRANSPORTER PERMEASE PROTEIN"/>
    <property type="match status" value="1"/>
</dbReference>
<evidence type="ECO:0000256" key="5">
    <source>
        <dbReference type="ARBA" id="ARBA00022989"/>
    </source>
</evidence>
<evidence type="ECO:0000256" key="7">
    <source>
        <dbReference type="SAM" id="Phobius"/>
    </source>
</evidence>
<dbReference type="InterPro" id="IPR051393">
    <property type="entry name" value="ABC_transporter_permease"/>
</dbReference>
<keyword evidence="9" id="KW-1185">Reference proteome</keyword>
<dbReference type="RefSeq" id="WP_235715707.1">
    <property type="nucleotide sequence ID" value="NZ_BAUU01000019.1"/>
</dbReference>
<keyword evidence="4 7" id="KW-0812">Transmembrane</keyword>
<proteinExistence type="predicted"/>
<dbReference type="Proteomes" id="UP000018895">
    <property type="component" value="Unassembled WGS sequence"/>
</dbReference>
<organism evidence="8 9">
    <name type="scientific">Halalkalibacter hemicellulosilyticusJCM 9152</name>
    <dbReference type="NCBI Taxonomy" id="1236971"/>
    <lineage>
        <taxon>Bacteria</taxon>
        <taxon>Bacillati</taxon>
        <taxon>Bacillota</taxon>
        <taxon>Bacilli</taxon>
        <taxon>Bacillales</taxon>
        <taxon>Bacillaceae</taxon>
        <taxon>Halalkalibacter</taxon>
    </lineage>
</organism>
<evidence type="ECO:0000256" key="6">
    <source>
        <dbReference type="ARBA" id="ARBA00023136"/>
    </source>
</evidence>
<evidence type="ECO:0000256" key="4">
    <source>
        <dbReference type="ARBA" id="ARBA00022692"/>
    </source>
</evidence>
<keyword evidence="5 7" id="KW-1133">Transmembrane helix</keyword>
<reference evidence="8" key="1">
    <citation type="journal article" date="2014" name="Genome Announc.">
        <title>Draft Genome Sequences of Three Alkaliphilic Bacillus Strains, Bacillus wakoensis JCM 9140T, Bacillus akibai JCM 9157T, and Bacillus hemicellulosilyticus JCM 9152T.</title>
        <authorList>
            <person name="Yuki M."/>
            <person name="Oshima K."/>
            <person name="Suda W."/>
            <person name="Oshida Y."/>
            <person name="Kitamura K."/>
            <person name="Iida T."/>
            <person name="Hattori M."/>
            <person name="Ohkuma M."/>
        </authorList>
    </citation>
    <scope>NUCLEOTIDE SEQUENCE [LARGE SCALE GENOMIC DNA]</scope>
    <source>
        <strain evidence="8">JCM 9152</strain>
    </source>
</reference>
<feature type="transmembrane region" description="Helical" evidence="7">
    <location>
        <begin position="7"/>
        <end position="33"/>
    </location>
</feature>
<dbReference type="GO" id="GO:0005886">
    <property type="term" value="C:plasma membrane"/>
    <property type="evidence" value="ECO:0007669"/>
    <property type="project" value="UniProtKB-SubCell"/>
</dbReference>
<evidence type="ECO:0000256" key="1">
    <source>
        <dbReference type="ARBA" id="ARBA00004651"/>
    </source>
</evidence>
<dbReference type="EMBL" id="BAUU01000019">
    <property type="protein sequence ID" value="GAE31384.1"/>
    <property type="molecule type" value="Genomic_DNA"/>
</dbReference>
<sequence>MDRNKLYPWYFSLGAIVIYFIFIVLPSFMGIYYSFTDWNSYSDIKNFIGLDNYRTILIGDQVYMTFIKNTFVFTLVTSIAKTVLGLLIAILLVNGVRAANFHRMVIFSPQVLSFLIIGLVFKSLLDPNFGFVNNTLRSFGLDFLAMDWLGSLAWAMRQ</sequence>
<dbReference type="STRING" id="1236971.JCM9152_2850"/>
<protein>
    <submittedName>
        <fullName evidence="8">Sugar ABC transporters</fullName>
    </submittedName>
</protein>
<dbReference type="InterPro" id="IPR035906">
    <property type="entry name" value="MetI-like_sf"/>
</dbReference>
<dbReference type="PANTHER" id="PTHR30193:SF37">
    <property type="entry name" value="INNER MEMBRANE ABC TRANSPORTER PERMEASE PROTEIN YCJO"/>
    <property type="match status" value="1"/>
</dbReference>
<keyword evidence="6 7" id="KW-0472">Membrane</keyword>